<dbReference type="EMBL" id="JBAMIC010003415">
    <property type="protein sequence ID" value="KAK7088986.1"/>
    <property type="molecule type" value="Genomic_DNA"/>
</dbReference>
<feature type="region of interest" description="Disordered" evidence="1">
    <location>
        <begin position="1"/>
        <end position="40"/>
    </location>
</feature>
<organism evidence="3 4">
    <name type="scientific">Littorina saxatilis</name>
    <dbReference type="NCBI Taxonomy" id="31220"/>
    <lineage>
        <taxon>Eukaryota</taxon>
        <taxon>Metazoa</taxon>
        <taxon>Spiralia</taxon>
        <taxon>Lophotrochozoa</taxon>
        <taxon>Mollusca</taxon>
        <taxon>Gastropoda</taxon>
        <taxon>Caenogastropoda</taxon>
        <taxon>Littorinimorpha</taxon>
        <taxon>Littorinoidea</taxon>
        <taxon>Littorinidae</taxon>
        <taxon>Littorina</taxon>
    </lineage>
</organism>
<accession>A0AAN9ALD0</accession>
<sequence>MDETRSSSAKRVLQSPSGHTPQSKRQAPAGKVSARSVRKPLFELPQRKSEAQAWSVPEITRLHDLASSNPCRSHQFFKECAELLSQEFSTLRTGAGCSAKFYNTKGRATAVKKDASSAQKPLHVKADKRSIQPKVPWSAEELARLHELMKNVRNRTMLFFKECAAKLSEEFPTRRTGASCASRYYDTKTRTMYTKRKSTTSSSSCASHQTTARIPLSAVKFGKQSREPSAVAQKLHTYSTHEDAERLLSEEEASLLRAALDTKTLAGVARQLMDIPSLRVALWEGFLLQMREVSNEMCKQDGSILQRKKYSDFKGLSWDTVVDELISRNHLLLDTLLAYTVPLQKQHSGTIFEQLPAVLGMVYATIMKCRWKKLSLIQHVISLTLVEEKVHQKVFDRLQPLGVCMSYTATQETVSKLQQHIQAELVSHLRDGRRFRLVGDNVDFKVDVSHQRLSTTKEDKPTTEHWFASAAIVQEVDFNHLSDVKPREDLISLPTSSFIPQADDWAGLKEEFVTLIMQTLVEHLPAFQAFNKCWLDAAKASSVPNLGKKQAVVPLAVLPKSEQKYSEVVDVLDYYESFLEEVHAQANLPLESSTKVQIGGDQLTRERFSGAKRLMCTAESPSKRFDHLHPITFEPFHLQMKILTVLYKILYNEKSLETGTLGAEKIRLCRTKADGKDVTSHFNDCSELAISLVNAYIVEAACEFFGIQDSSDKILPAHYFDKPLKSLSNEEKMNWMQTNVGDLVDSLVWPHTRKHMDATEVTSEETEVVVNMPDGSRKTVTIIQPPPQPQSSQAQQDDAFTYGQNVLEIGLIYKAFAASVKVPKRNSMLRLMKYVMLILKGDNNRSKYSLEILRLLFHQLATLSEKTAHESFYGMFVNTQGKPDSHIAADMKMEHVVQHVKGHIRYLKANKSEKTIQKKTGAFAALDAIAHNFDEQTHVLKRYGQAHTPSSHGDEVLLIQNLRRLRPFQFQAGRKLLSVPRLAKSPVCKLSMHLLKSWIRQNQLAYSHEIGQ</sequence>
<evidence type="ECO:0000259" key="2">
    <source>
        <dbReference type="SMART" id="SM00717"/>
    </source>
</evidence>
<dbReference type="SMART" id="SM00717">
    <property type="entry name" value="SANT"/>
    <property type="match status" value="2"/>
</dbReference>
<reference evidence="3 4" key="1">
    <citation type="submission" date="2024-02" db="EMBL/GenBank/DDBJ databases">
        <title>Chromosome-scale genome assembly of the rough periwinkle Littorina saxatilis.</title>
        <authorList>
            <person name="De Jode A."/>
            <person name="Faria R."/>
            <person name="Formenti G."/>
            <person name="Sims Y."/>
            <person name="Smith T.P."/>
            <person name="Tracey A."/>
            <person name="Wood J.M.D."/>
            <person name="Zagrodzka Z.B."/>
            <person name="Johannesson K."/>
            <person name="Butlin R.K."/>
            <person name="Leder E.H."/>
        </authorList>
    </citation>
    <scope>NUCLEOTIDE SEQUENCE [LARGE SCALE GENOMIC DNA]</scope>
    <source>
        <strain evidence="3">Snail1</strain>
        <tissue evidence="3">Muscle</tissue>
    </source>
</reference>
<protein>
    <recommendedName>
        <fullName evidence="2">Myb-like domain-containing protein</fullName>
    </recommendedName>
</protein>
<proteinExistence type="predicted"/>
<evidence type="ECO:0000256" key="1">
    <source>
        <dbReference type="SAM" id="MobiDB-lite"/>
    </source>
</evidence>
<feature type="domain" description="Myb-like" evidence="2">
    <location>
        <begin position="133"/>
        <end position="190"/>
    </location>
</feature>
<comment type="caution">
    <text evidence="3">The sequence shown here is derived from an EMBL/GenBank/DDBJ whole genome shotgun (WGS) entry which is preliminary data.</text>
</comment>
<dbReference type="AlphaFoldDB" id="A0AAN9ALD0"/>
<feature type="domain" description="Myb-like" evidence="2">
    <location>
        <begin position="50"/>
        <end position="107"/>
    </location>
</feature>
<keyword evidence="4" id="KW-1185">Reference proteome</keyword>
<dbReference type="Pfam" id="PF20231">
    <property type="entry name" value="DUF6589"/>
    <property type="match status" value="1"/>
</dbReference>
<name>A0AAN9ALD0_9CAEN</name>
<dbReference type="Proteomes" id="UP001374579">
    <property type="component" value="Unassembled WGS sequence"/>
</dbReference>
<dbReference type="InterPro" id="IPR046496">
    <property type="entry name" value="DUF6589"/>
</dbReference>
<feature type="compositionally biased region" description="Polar residues" evidence="1">
    <location>
        <begin position="1"/>
        <end position="25"/>
    </location>
</feature>
<dbReference type="InterPro" id="IPR001005">
    <property type="entry name" value="SANT/Myb"/>
</dbReference>
<evidence type="ECO:0000313" key="4">
    <source>
        <dbReference type="Proteomes" id="UP001374579"/>
    </source>
</evidence>
<gene>
    <name evidence="3" type="ORF">V1264_024742</name>
</gene>
<evidence type="ECO:0000313" key="3">
    <source>
        <dbReference type="EMBL" id="KAK7088986.1"/>
    </source>
</evidence>